<evidence type="ECO:0000313" key="1">
    <source>
        <dbReference type="EMBL" id="CAB4702100.1"/>
    </source>
</evidence>
<protein>
    <submittedName>
        <fullName evidence="2">Unannotated protein</fullName>
    </submittedName>
</protein>
<evidence type="ECO:0000313" key="2">
    <source>
        <dbReference type="EMBL" id="CAB4814042.1"/>
    </source>
</evidence>
<gene>
    <name evidence="1" type="ORF">UFOPK2582_00992</name>
    <name evidence="2" type="ORF">UFOPK3046_01330</name>
</gene>
<sequence length="89" mass="9623">MAFPVRALYFEPVKAALLPTASMRSVVNETEIGAATVPTAQVDCKMLPHKFPLTFARNLTLRVMTPVRGLMLPVAAAVGRISTLTKARV</sequence>
<name>A0A6J6YX39_9ZZZZ</name>
<dbReference type="EMBL" id="CAEZXS010000110">
    <property type="protein sequence ID" value="CAB4702100.1"/>
    <property type="molecule type" value="Genomic_DNA"/>
</dbReference>
<dbReference type="EMBL" id="CAFAAQ010000132">
    <property type="protein sequence ID" value="CAB4814042.1"/>
    <property type="molecule type" value="Genomic_DNA"/>
</dbReference>
<accession>A0A6J6YX39</accession>
<dbReference type="AlphaFoldDB" id="A0A6J6YX39"/>
<proteinExistence type="predicted"/>
<reference evidence="2" key="1">
    <citation type="submission" date="2020-05" db="EMBL/GenBank/DDBJ databases">
        <authorList>
            <person name="Chiriac C."/>
            <person name="Salcher M."/>
            <person name="Ghai R."/>
            <person name="Kavagutti S V."/>
        </authorList>
    </citation>
    <scope>NUCLEOTIDE SEQUENCE</scope>
</reference>
<organism evidence="2">
    <name type="scientific">freshwater metagenome</name>
    <dbReference type="NCBI Taxonomy" id="449393"/>
    <lineage>
        <taxon>unclassified sequences</taxon>
        <taxon>metagenomes</taxon>
        <taxon>ecological metagenomes</taxon>
    </lineage>
</organism>